<dbReference type="AlphaFoldDB" id="A0A6A5ZR59"/>
<organism evidence="2 3">
    <name type="scientific">Lophiotrema nucula</name>
    <dbReference type="NCBI Taxonomy" id="690887"/>
    <lineage>
        <taxon>Eukaryota</taxon>
        <taxon>Fungi</taxon>
        <taxon>Dikarya</taxon>
        <taxon>Ascomycota</taxon>
        <taxon>Pezizomycotina</taxon>
        <taxon>Dothideomycetes</taxon>
        <taxon>Pleosporomycetidae</taxon>
        <taxon>Pleosporales</taxon>
        <taxon>Lophiotremataceae</taxon>
        <taxon>Lophiotrema</taxon>
    </lineage>
</organism>
<evidence type="ECO:0000313" key="2">
    <source>
        <dbReference type="EMBL" id="KAF2122172.1"/>
    </source>
</evidence>
<feature type="transmembrane region" description="Helical" evidence="1">
    <location>
        <begin position="12"/>
        <end position="32"/>
    </location>
</feature>
<gene>
    <name evidence="2" type="ORF">BDV96DRAFT_640236</name>
</gene>
<accession>A0A6A5ZR59</accession>
<evidence type="ECO:0000313" key="3">
    <source>
        <dbReference type="Proteomes" id="UP000799770"/>
    </source>
</evidence>
<keyword evidence="1" id="KW-0812">Transmembrane</keyword>
<keyword evidence="1" id="KW-1133">Transmembrane helix</keyword>
<protein>
    <submittedName>
        <fullName evidence="2">Uncharacterized protein</fullName>
    </submittedName>
</protein>
<keyword evidence="3" id="KW-1185">Reference proteome</keyword>
<name>A0A6A5ZR59_9PLEO</name>
<keyword evidence="1" id="KW-0472">Membrane</keyword>
<reference evidence="2" key="1">
    <citation type="journal article" date="2020" name="Stud. Mycol.">
        <title>101 Dothideomycetes genomes: a test case for predicting lifestyles and emergence of pathogens.</title>
        <authorList>
            <person name="Haridas S."/>
            <person name="Albert R."/>
            <person name="Binder M."/>
            <person name="Bloem J."/>
            <person name="Labutti K."/>
            <person name="Salamov A."/>
            <person name="Andreopoulos B."/>
            <person name="Baker S."/>
            <person name="Barry K."/>
            <person name="Bills G."/>
            <person name="Bluhm B."/>
            <person name="Cannon C."/>
            <person name="Castanera R."/>
            <person name="Culley D."/>
            <person name="Daum C."/>
            <person name="Ezra D."/>
            <person name="Gonzalez J."/>
            <person name="Henrissat B."/>
            <person name="Kuo A."/>
            <person name="Liang C."/>
            <person name="Lipzen A."/>
            <person name="Lutzoni F."/>
            <person name="Magnuson J."/>
            <person name="Mondo S."/>
            <person name="Nolan M."/>
            <person name="Ohm R."/>
            <person name="Pangilinan J."/>
            <person name="Park H.-J."/>
            <person name="Ramirez L."/>
            <person name="Alfaro M."/>
            <person name="Sun H."/>
            <person name="Tritt A."/>
            <person name="Yoshinaga Y."/>
            <person name="Zwiers L.-H."/>
            <person name="Turgeon B."/>
            <person name="Goodwin S."/>
            <person name="Spatafora J."/>
            <person name="Crous P."/>
            <person name="Grigoriev I."/>
        </authorList>
    </citation>
    <scope>NUCLEOTIDE SEQUENCE</scope>
    <source>
        <strain evidence="2">CBS 627.86</strain>
    </source>
</reference>
<dbReference type="Proteomes" id="UP000799770">
    <property type="component" value="Unassembled WGS sequence"/>
</dbReference>
<sequence length="72" mass="7832">MLLHPSTAPSSGLVGDTTVLLLLVACIFLFVARGFRAGIEYSDYLTLATLVIVWYQRRPGVVHVLLDKGTEG</sequence>
<dbReference type="EMBL" id="ML977311">
    <property type="protein sequence ID" value="KAF2122172.1"/>
    <property type="molecule type" value="Genomic_DNA"/>
</dbReference>
<evidence type="ECO:0000256" key="1">
    <source>
        <dbReference type="SAM" id="Phobius"/>
    </source>
</evidence>
<proteinExistence type="predicted"/>